<dbReference type="Proteomes" id="UP001378960">
    <property type="component" value="Unassembled WGS sequence"/>
</dbReference>
<comment type="caution">
    <text evidence="2">The sequence shown here is derived from an EMBL/GenBank/DDBJ whole genome shotgun (WGS) entry which is preliminary data.</text>
</comment>
<dbReference type="AlphaFoldDB" id="A0AAV5QYN2"/>
<reference evidence="2 3" key="1">
    <citation type="journal article" date="2023" name="Elife">
        <title>Identification of key yeast species and microbe-microbe interactions impacting larval growth of Drosophila in the wild.</title>
        <authorList>
            <person name="Mure A."/>
            <person name="Sugiura Y."/>
            <person name="Maeda R."/>
            <person name="Honda K."/>
            <person name="Sakurai N."/>
            <person name="Takahashi Y."/>
            <person name="Watada M."/>
            <person name="Katoh T."/>
            <person name="Gotoh A."/>
            <person name="Gotoh Y."/>
            <person name="Taniguchi I."/>
            <person name="Nakamura K."/>
            <person name="Hayashi T."/>
            <person name="Katayama T."/>
            <person name="Uemura T."/>
            <person name="Hattori Y."/>
        </authorList>
    </citation>
    <scope>NUCLEOTIDE SEQUENCE [LARGE SCALE GENOMIC DNA]</scope>
    <source>
        <strain evidence="2 3">PK-24</strain>
    </source>
</reference>
<feature type="region of interest" description="Disordered" evidence="1">
    <location>
        <begin position="231"/>
        <end position="262"/>
    </location>
</feature>
<evidence type="ECO:0000313" key="3">
    <source>
        <dbReference type="Proteomes" id="UP001378960"/>
    </source>
</evidence>
<keyword evidence="3" id="KW-1185">Reference proteome</keyword>
<dbReference type="EMBL" id="BTGB01000001">
    <property type="protein sequence ID" value="GMM44060.1"/>
    <property type="molecule type" value="Genomic_DNA"/>
</dbReference>
<evidence type="ECO:0000256" key="1">
    <source>
        <dbReference type="SAM" id="MobiDB-lite"/>
    </source>
</evidence>
<evidence type="ECO:0000313" key="2">
    <source>
        <dbReference type="EMBL" id="GMM44060.1"/>
    </source>
</evidence>
<accession>A0AAV5QYN2</accession>
<gene>
    <name evidence="2" type="ORF">DAPK24_006350</name>
</gene>
<proteinExistence type="predicted"/>
<name>A0AAV5QYN2_PICKL</name>
<protein>
    <submittedName>
        <fullName evidence="2">Uncharacterized protein</fullName>
    </submittedName>
</protein>
<sequence length="262" mass="30356">MGNAASKNSRKFVQNKPNILLKKNEKIYTTKPPFELDGEENSNSNNLFNKVVNKGIVNITDKKAEMKFNENHESIQVLKNRVNIEKQYEGLFIPKNADLPDTPERFLKKEDIDKINKIKKINVNATNTYGLIDSSKLSEIITNYKVKDKKDFIGFEKLQKLIDDGIIDLPKHKVTLHESIDNETKKVKQKLIVVKDNWIEEMKTNGEVKLSKDKEILEQFKMLEDLVSKSQIDKKENEENGEEEVVLNRKPKRVSNDVKKMV</sequence>
<organism evidence="2 3">
    <name type="scientific">Pichia kluyveri</name>
    <name type="common">Yeast</name>
    <dbReference type="NCBI Taxonomy" id="36015"/>
    <lineage>
        <taxon>Eukaryota</taxon>
        <taxon>Fungi</taxon>
        <taxon>Dikarya</taxon>
        <taxon>Ascomycota</taxon>
        <taxon>Saccharomycotina</taxon>
        <taxon>Pichiomycetes</taxon>
        <taxon>Pichiales</taxon>
        <taxon>Pichiaceae</taxon>
        <taxon>Pichia</taxon>
    </lineage>
</organism>